<dbReference type="Proteomes" id="UP001057868">
    <property type="component" value="Unassembled WGS sequence"/>
</dbReference>
<dbReference type="PANTHER" id="PTHR24637">
    <property type="entry name" value="COLLAGEN"/>
    <property type="match status" value="1"/>
</dbReference>
<dbReference type="InterPro" id="IPR008160">
    <property type="entry name" value="Collagen"/>
</dbReference>
<name>A0A9W5Y2N3_9CLOT</name>
<evidence type="ECO:0000256" key="1">
    <source>
        <dbReference type="SAM" id="MobiDB-lite"/>
    </source>
</evidence>
<dbReference type="RefSeq" id="WP_280923797.1">
    <property type="nucleotide sequence ID" value="NZ_BQXY01000003.1"/>
</dbReference>
<proteinExistence type="predicted"/>
<dbReference type="EMBL" id="BQXY01000003">
    <property type="protein sequence ID" value="GKU25474.1"/>
    <property type="molecule type" value="Genomic_DNA"/>
</dbReference>
<keyword evidence="3" id="KW-1185">Reference proteome</keyword>
<protein>
    <recommendedName>
        <fullName evidence="4">Collagen-like protein</fullName>
    </recommendedName>
</protein>
<feature type="compositionally biased region" description="Low complexity" evidence="1">
    <location>
        <begin position="65"/>
        <end position="116"/>
    </location>
</feature>
<evidence type="ECO:0008006" key="4">
    <source>
        <dbReference type="Google" id="ProtNLM"/>
    </source>
</evidence>
<dbReference type="PANTHER" id="PTHR24637:SF421">
    <property type="entry name" value="CUTICLE COLLAGEN DPY-2"/>
    <property type="match status" value="1"/>
</dbReference>
<feature type="region of interest" description="Disordered" evidence="1">
    <location>
        <begin position="18"/>
        <end position="116"/>
    </location>
</feature>
<organism evidence="2 3">
    <name type="scientific">Clostridium folliculivorans</name>
    <dbReference type="NCBI Taxonomy" id="2886038"/>
    <lineage>
        <taxon>Bacteria</taxon>
        <taxon>Bacillati</taxon>
        <taxon>Bacillota</taxon>
        <taxon>Clostridia</taxon>
        <taxon>Eubacteriales</taxon>
        <taxon>Clostridiaceae</taxon>
        <taxon>Clostridium</taxon>
    </lineage>
</organism>
<accession>A0A9W5Y2N3</accession>
<evidence type="ECO:0000313" key="2">
    <source>
        <dbReference type="EMBL" id="GKU25474.1"/>
    </source>
</evidence>
<gene>
    <name evidence="2" type="ORF">CFOLD11_23000</name>
</gene>
<dbReference type="AlphaFoldDB" id="A0A9W5Y2N3"/>
<evidence type="ECO:0000313" key="3">
    <source>
        <dbReference type="Proteomes" id="UP001057868"/>
    </source>
</evidence>
<sequence length="291" mass="29830">MKTREYYRQYNCYDKRPNCKCPTGPTGPQGPPGPKGCQGAQGKRGPQGERGPAGPTGPAGGPTGATGATGDTGPQGPAGSTGATGDTGPQGPAGPTGATGDTGPQGPTGSTGSTGPAGDCCCKTAVKYALDRIYAANKNQAVSLISFNTVEQGTITGFQTNGDVVIIKDLNQGNTVYVSLCNIIFITFNDEPITTPPSPYNCTTPDCCCNTDVESAIKAIIGSAFPIDNVQLSFDVINNTAAVYTATEVYGICNGILWVKFKNTVSKNNYGAIPLCSIFDLTGGILTLYSL</sequence>
<reference evidence="2" key="1">
    <citation type="journal article" date="2023" name="Int. J. Syst. Evol. Microbiol.">
        <title>&lt;i&gt;Clostridium folliculivorans&lt;/i&gt; sp. nov., isolated from soil samples of an organic paddy in Japan.</title>
        <authorList>
            <person name="Tazawa J."/>
            <person name="Kobayashi H."/>
            <person name="Tanizawa Y."/>
            <person name="Uchino A."/>
            <person name="Tanaka F."/>
            <person name="Urashima Y."/>
            <person name="Miura S."/>
            <person name="Sakamoto M."/>
            <person name="Ohkuma M."/>
            <person name="Tohno M."/>
        </authorList>
    </citation>
    <scope>NUCLEOTIDE SEQUENCE</scope>
    <source>
        <strain evidence="2">D1-1</strain>
    </source>
</reference>
<comment type="caution">
    <text evidence="2">The sequence shown here is derived from an EMBL/GenBank/DDBJ whole genome shotgun (WGS) entry which is preliminary data.</text>
</comment>
<dbReference type="Pfam" id="PF01391">
    <property type="entry name" value="Collagen"/>
    <property type="match status" value="1"/>
</dbReference>